<gene>
    <name evidence="6" type="ORF">SFMTTN_0972</name>
</gene>
<keyword evidence="4" id="KW-0411">Iron-sulfur</keyword>
<evidence type="ECO:0000256" key="3">
    <source>
        <dbReference type="ARBA" id="ARBA00023004"/>
    </source>
</evidence>
<evidence type="ECO:0000256" key="1">
    <source>
        <dbReference type="ARBA" id="ARBA00022714"/>
    </source>
</evidence>
<evidence type="ECO:0000256" key="4">
    <source>
        <dbReference type="ARBA" id="ARBA00023014"/>
    </source>
</evidence>
<dbReference type="InterPro" id="IPR036922">
    <property type="entry name" value="Rieske_2Fe-2S_sf"/>
</dbReference>
<proteinExistence type="predicted"/>
<dbReference type="EMBL" id="BGOW01000006">
    <property type="protein sequence ID" value="GBL45168.1"/>
    <property type="molecule type" value="Genomic_DNA"/>
</dbReference>
<keyword evidence="2" id="KW-0479">Metal-binding</keyword>
<dbReference type="AlphaFoldDB" id="A0A401JBW0"/>
<comment type="caution">
    <text evidence="6">The sequence shown here is derived from an EMBL/GenBank/DDBJ whole genome shotgun (WGS) entry which is preliminary data.</text>
</comment>
<evidence type="ECO:0000256" key="2">
    <source>
        <dbReference type="ARBA" id="ARBA00022723"/>
    </source>
</evidence>
<dbReference type="PROSITE" id="PS51296">
    <property type="entry name" value="RIESKE"/>
    <property type="match status" value="1"/>
</dbReference>
<dbReference type="Gene3D" id="2.102.10.10">
    <property type="entry name" value="Rieske [2Fe-2S] iron-sulphur domain"/>
    <property type="match status" value="1"/>
</dbReference>
<dbReference type="GO" id="GO:0051537">
    <property type="term" value="F:2 iron, 2 sulfur cluster binding"/>
    <property type="evidence" value="ECO:0007669"/>
    <property type="project" value="UniProtKB-KW"/>
</dbReference>
<evidence type="ECO:0000313" key="7">
    <source>
        <dbReference type="Proteomes" id="UP000286806"/>
    </source>
</evidence>
<reference evidence="6 7" key="1">
    <citation type="journal article" date="2019" name="Front. Microbiol.">
        <title>Genomes of Neutrophilic Sulfur-Oxidizing Chemolithoautotrophs Representing 9 Proteobacterial Species From 8 Genera.</title>
        <authorList>
            <person name="Watanabe T."/>
            <person name="Kojima H."/>
            <person name="Umezawa K."/>
            <person name="Hori C."/>
            <person name="Takasuka T.E."/>
            <person name="Kato Y."/>
            <person name="Fukui M."/>
        </authorList>
    </citation>
    <scope>NUCLEOTIDE SEQUENCE [LARGE SCALE GENOMIC DNA]</scope>
    <source>
        <strain evidence="6 7">TTN</strain>
    </source>
</reference>
<dbReference type="InterPro" id="IPR017941">
    <property type="entry name" value="Rieske_2Fe-2S"/>
</dbReference>
<protein>
    <submittedName>
        <fullName evidence="6">Rieske 2Fe-2S family protein</fullName>
    </submittedName>
</protein>
<accession>A0A401JBW0</accession>
<sequence>MFAKACEENELRKGKYEVAAVNRTLVLIVWPQDSQPRAFQGMCPHSNEPLADARFNGKVLTCTHHDWEFDGESGACVKGKPCSLAEYPLKIENGEVLVDTADITPCRLG</sequence>
<dbReference type="Proteomes" id="UP000286806">
    <property type="component" value="Unassembled WGS sequence"/>
</dbReference>
<organism evidence="6 7">
    <name type="scientific">Sulfuriferula multivorans</name>
    <dbReference type="NCBI Taxonomy" id="1559896"/>
    <lineage>
        <taxon>Bacteria</taxon>
        <taxon>Pseudomonadati</taxon>
        <taxon>Pseudomonadota</taxon>
        <taxon>Betaproteobacteria</taxon>
        <taxon>Nitrosomonadales</taxon>
        <taxon>Sulfuricellaceae</taxon>
        <taxon>Sulfuriferula</taxon>
    </lineage>
</organism>
<keyword evidence="7" id="KW-1185">Reference proteome</keyword>
<dbReference type="OrthoDB" id="9800167at2"/>
<dbReference type="Pfam" id="PF00355">
    <property type="entry name" value="Rieske"/>
    <property type="match status" value="1"/>
</dbReference>
<feature type="domain" description="Rieske" evidence="5">
    <location>
        <begin position="3"/>
        <end position="98"/>
    </location>
</feature>
<dbReference type="SUPFAM" id="SSF50022">
    <property type="entry name" value="ISP domain"/>
    <property type="match status" value="1"/>
</dbReference>
<keyword evidence="3" id="KW-0408">Iron</keyword>
<dbReference type="RefSeq" id="WP_124703994.1">
    <property type="nucleotide sequence ID" value="NZ_BGOW01000006.1"/>
</dbReference>
<keyword evidence="1" id="KW-0001">2Fe-2S</keyword>
<evidence type="ECO:0000259" key="5">
    <source>
        <dbReference type="PROSITE" id="PS51296"/>
    </source>
</evidence>
<dbReference type="GO" id="GO:0046872">
    <property type="term" value="F:metal ion binding"/>
    <property type="evidence" value="ECO:0007669"/>
    <property type="project" value="UniProtKB-KW"/>
</dbReference>
<name>A0A401JBW0_9PROT</name>
<evidence type="ECO:0000313" key="6">
    <source>
        <dbReference type="EMBL" id="GBL45168.1"/>
    </source>
</evidence>